<dbReference type="GO" id="GO:0003723">
    <property type="term" value="F:RNA binding"/>
    <property type="evidence" value="ECO:0007669"/>
    <property type="project" value="InterPro"/>
</dbReference>
<dbReference type="RefSeq" id="WP_163964684.1">
    <property type="nucleotide sequence ID" value="NZ_JAAGNX010000002.1"/>
</dbReference>
<dbReference type="InterPro" id="IPR020103">
    <property type="entry name" value="PsdUridine_synth_cat_dom_sf"/>
</dbReference>
<dbReference type="Pfam" id="PF00849">
    <property type="entry name" value="PseudoU_synth_2"/>
    <property type="match status" value="1"/>
</dbReference>
<accession>A0A6B2M2H0</accession>
<dbReference type="GO" id="GO:0001522">
    <property type="term" value="P:pseudouridine synthesis"/>
    <property type="evidence" value="ECO:0007669"/>
    <property type="project" value="InterPro"/>
</dbReference>
<dbReference type="EMBL" id="JAAGNX010000002">
    <property type="protein sequence ID" value="NDV62576.1"/>
    <property type="molecule type" value="Genomic_DNA"/>
</dbReference>
<dbReference type="GO" id="GO:0009982">
    <property type="term" value="F:pseudouridine synthase activity"/>
    <property type="evidence" value="ECO:0007669"/>
    <property type="project" value="InterPro"/>
</dbReference>
<comment type="caution">
    <text evidence="2">The sequence shown here is derived from an EMBL/GenBank/DDBJ whole genome shotgun (WGS) entry which is preliminary data.</text>
</comment>
<evidence type="ECO:0000313" key="3">
    <source>
        <dbReference type="Proteomes" id="UP000478417"/>
    </source>
</evidence>
<reference evidence="2 3" key="1">
    <citation type="submission" date="2020-02" db="EMBL/GenBank/DDBJ databases">
        <title>Albibacoteraceae fam. nov., the first described family within the subdivision 4 Verrucomicrobia.</title>
        <authorList>
            <person name="Xi F."/>
        </authorList>
    </citation>
    <scope>NUCLEOTIDE SEQUENCE [LARGE SCALE GENOMIC DNA]</scope>
    <source>
        <strain evidence="2 3">CK1056</strain>
    </source>
</reference>
<sequence length="265" mass="29844">MSKQPHLGFPAPLLGVDPIRLPVLHDDGEMLILAKLPGILLQQDAWYPRLPILIEAIRYQAAQGKPELVKMGISPSGLWAVTDIDAECAGPVLLTRSREAAEELKNQFGSGAFSFTYEFITQSTPSEDKLECDLPLSRHGRLPRMLVSHTTGKITHTTFSMVDSVGSYTLCSAQTRFPRRHQVLLHALESGLPVLGDRIYAKSNPIMLSRIKRDYHFRRDQDERPLYDGPAYYLKELTISENLTISMPAPPRWQGLVKQLQKYSH</sequence>
<dbReference type="InterPro" id="IPR006145">
    <property type="entry name" value="PsdUridine_synth_RsuA/RluA"/>
</dbReference>
<dbReference type="GO" id="GO:0006396">
    <property type="term" value="P:RNA processing"/>
    <property type="evidence" value="ECO:0007669"/>
    <property type="project" value="UniProtKB-ARBA"/>
</dbReference>
<dbReference type="AlphaFoldDB" id="A0A6B2M2H0"/>
<gene>
    <name evidence="2" type="ORF">G0Q06_08945</name>
</gene>
<evidence type="ECO:0000259" key="1">
    <source>
        <dbReference type="Pfam" id="PF00849"/>
    </source>
</evidence>
<dbReference type="InterPro" id="IPR050188">
    <property type="entry name" value="RluA_PseudoU_synthase"/>
</dbReference>
<proteinExistence type="predicted"/>
<dbReference type="PANTHER" id="PTHR21600">
    <property type="entry name" value="MITOCHONDRIAL RNA PSEUDOURIDINE SYNTHASE"/>
    <property type="match status" value="1"/>
</dbReference>
<dbReference type="SUPFAM" id="SSF55120">
    <property type="entry name" value="Pseudouridine synthase"/>
    <property type="match status" value="1"/>
</dbReference>
<protein>
    <submittedName>
        <fullName evidence="2">RNA pseudouridine synthase</fullName>
    </submittedName>
</protein>
<organism evidence="2 3">
    <name type="scientific">Oceanipulchritudo coccoides</name>
    <dbReference type="NCBI Taxonomy" id="2706888"/>
    <lineage>
        <taxon>Bacteria</taxon>
        <taxon>Pseudomonadati</taxon>
        <taxon>Verrucomicrobiota</taxon>
        <taxon>Opitutia</taxon>
        <taxon>Puniceicoccales</taxon>
        <taxon>Oceanipulchritudinaceae</taxon>
        <taxon>Oceanipulchritudo</taxon>
    </lineage>
</organism>
<dbReference type="Proteomes" id="UP000478417">
    <property type="component" value="Unassembled WGS sequence"/>
</dbReference>
<feature type="domain" description="Pseudouridine synthase RsuA/RluA-like" evidence="1">
    <location>
        <begin position="80"/>
        <end position="186"/>
    </location>
</feature>
<dbReference type="Gene3D" id="3.30.2350.10">
    <property type="entry name" value="Pseudouridine synthase"/>
    <property type="match status" value="1"/>
</dbReference>
<dbReference type="GO" id="GO:0140098">
    <property type="term" value="F:catalytic activity, acting on RNA"/>
    <property type="evidence" value="ECO:0007669"/>
    <property type="project" value="UniProtKB-ARBA"/>
</dbReference>
<name>A0A6B2M2H0_9BACT</name>
<evidence type="ECO:0000313" key="2">
    <source>
        <dbReference type="EMBL" id="NDV62576.1"/>
    </source>
</evidence>
<keyword evidence="3" id="KW-1185">Reference proteome</keyword>